<keyword evidence="3" id="KW-1185">Reference proteome</keyword>
<dbReference type="CDD" id="cd00093">
    <property type="entry name" value="HTH_XRE"/>
    <property type="match status" value="1"/>
</dbReference>
<evidence type="ECO:0000259" key="1">
    <source>
        <dbReference type="PROSITE" id="PS50943"/>
    </source>
</evidence>
<dbReference type="RefSeq" id="WP_344667041.1">
    <property type="nucleotide sequence ID" value="NZ_BAAAQN010000021.1"/>
</dbReference>
<comment type="caution">
    <text evidence="2">The sequence shown here is derived from an EMBL/GenBank/DDBJ whole genome shotgun (WGS) entry which is preliminary data.</text>
</comment>
<dbReference type="InterPro" id="IPR010982">
    <property type="entry name" value="Lambda_DNA-bd_dom_sf"/>
</dbReference>
<dbReference type="SMART" id="SM00530">
    <property type="entry name" value="HTH_XRE"/>
    <property type="match status" value="1"/>
</dbReference>
<dbReference type="Pfam" id="PF13560">
    <property type="entry name" value="HTH_31"/>
    <property type="match status" value="1"/>
</dbReference>
<dbReference type="Proteomes" id="UP001500751">
    <property type="component" value="Unassembled WGS sequence"/>
</dbReference>
<feature type="domain" description="HTH cro/C1-type" evidence="1">
    <location>
        <begin position="17"/>
        <end position="71"/>
    </location>
</feature>
<name>A0ABP5FWX9_9ACTN</name>
<dbReference type="Gene3D" id="1.10.260.40">
    <property type="entry name" value="lambda repressor-like DNA-binding domains"/>
    <property type="match status" value="1"/>
</dbReference>
<gene>
    <name evidence="2" type="ORF">GCM10009839_38880</name>
</gene>
<reference evidence="3" key="1">
    <citation type="journal article" date="2019" name="Int. J. Syst. Evol. Microbiol.">
        <title>The Global Catalogue of Microorganisms (GCM) 10K type strain sequencing project: providing services to taxonomists for standard genome sequencing and annotation.</title>
        <authorList>
            <consortium name="The Broad Institute Genomics Platform"/>
            <consortium name="The Broad Institute Genome Sequencing Center for Infectious Disease"/>
            <person name="Wu L."/>
            <person name="Ma J."/>
        </authorList>
    </citation>
    <scope>NUCLEOTIDE SEQUENCE [LARGE SCALE GENOMIC DNA]</scope>
    <source>
        <strain evidence="3">JCM 16014</strain>
    </source>
</reference>
<evidence type="ECO:0000313" key="2">
    <source>
        <dbReference type="EMBL" id="GAA2034572.1"/>
    </source>
</evidence>
<dbReference type="InterPro" id="IPR001387">
    <property type="entry name" value="Cro/C1-type_HTH"/>
</dbReference>
<dbReference type="EMBL" id="BAAAQN010000021">
    <property type="protein sequence ID" value="GAA2034572.1"/>
    <property type="molecule type" value="Genomic_DNA"/>
</dbReference>
<proteinExistence type="predicted"/>
<organism evidence="2 3">
    <name type="scientific">Catenulispora yoronensis</name>
    <dbReference type="NCBI Taxonomy" id="450799"/>
    <lineage>
        <taxon>Bacteria</taxon>
        <taxon>Bacillati</taxon>
        <taxon>Actinomycetota</taxon>
        <taxon>Actinomycetes</taxon>
        <taxon>Catenulisporales</taxon>
        <taxon>Catenulisporaceae</taxon>
        <taxon>Catenulispora</taxon>
    </lineage>
</organism>
<dbReference type="SUPFAM" id="SSF47413">
    <property type="entry name" value="lambda repressor-like DNA-binding domains"/>
    <property type="match status" value="1"/>
</dbReference>
<protein>
    <recommendedName>
        <fullName evidence="1">HTH cro/C1-type domain-containing protein</fullName>
    </recommendedName>
</protein>
<evidence type="ECO:0000313" key="3">
    <source>
        <dbReference type="Proteomes" id="UP001500751"/>
    </source>
</evidence>
<dbReference type="PROSITE" id="PS50943">
    <property type="entry name" value="HTH_CROC1"/>
    <property type="match status" value="1"/>
</dbReference>
<sequence length="94" mass="10307">MTEHVRRLPPPELGPMLKMARVRVGLGVREAARRAGLSHSYLLRLESGQRCPSVAVVEGLTGALRLSDDEQFRLAESAVADAGRAHPLRRFPVP</sequence>
<accession>A0ABP5FWX9</accession>